<sequence>MRQPSIFEMNYKKILSPIIAIFLCGSCQQSQQTDFNSYGHQATLSPKSGTASAASKDIQLPDSSNADLADSTDHLLLGNPSGATAVTENADNYLIDHKYYIESYSRTKAEPNWVSWHIGAEDLGHAGRSNNFRPDTDLPQGWYEANNTSYRGSGFDKGHNCPSGDRTSSTAANSSTFLMDNIIPQAPNNNQHTWEHLESYCRTQVKRGNEAYVIMGSYGTGGTGKNGYFETIDDGRINVPSHLWKVVVIIPEGDDDLQRIGTDTRLIAIDTPNDNSITPNWMNYLCTVRDIEKATGYDLLSALPKALQDRIELKKFKGGN</sequence>
<dbReference type="InterPro" id="IPR040255">
    <property type="entry name" value="Non-specific_endonuclease"/>
</dbReference>
<keyword evidence="2" id="KW-0479">Metal-binding</keyword>
<proteinExistence type="predicted"/>
<reference evidence="5 6" key="1">
    <citation type="submission" date="2016-10" db="EMBL/GenBank/DDBJ databases">
        <authorList>
            <person name="de Groot N.N."/>
        </authorList>
    </citation>
    <scope>NUCLEOTIDE SEQUENCE [LARGE SCALE GENOMIC DNA]</scope>
    <source>
        <strain evidence="5 6">DSM 19033</strain>
    </source>
</reference>
<dbReference type="GO" id="GO:0003676">
    <property type="term" value="F:nucleic acid binding"/>
    <property type="evidence" value="ECO:0007669"/>
    <property type="project" value="InterPro"/>
</dbReference>
<dbReference type="Gene3D" id="3.40.570.10">
    <property type="entry name" value="Extracellular Endonuclease, subunit A"/>
    <property type="match status" value="1"/>
</dbReference>
<dbReference type="Pfam" id="PF01223">
    <property type="entry name" value="Endonuclease_NS"/>
    <property type="match status" value="1"/>
</dbReference>
<dbReference type="EMBL" id="FNRA01000001">
    <property type="protein sequence ID" value="SDZ97449.1"/>
    <property type="molecule type" value="Genomic_DNA"/>
</dbReference>
<evidence type="ECO:0000256" key="1">
    <source>
        <dbReference type="PIRSR" id="PIRSR640255-1"/>
    </source>
</evidence>
<feature type="domain" description="ENPP1-3/EXOG-like endonuclease/phosphodiesterase" evidence="3">
    <location>
        <begin position="97"/>
        <end position="306"/>
    </location>
</feature>
<feature type="domain" description="DNA/RNA non-specific endonuclease/pyrophosphatase/phosphodiesterase" evidence="4">
    <location>
        <begin position="96"/>
        <end position="306"/>
    </location>
</feature>
<keyword evidence="6" id="KW-1185">Reference proteome</keyword>
<evidence type="ECO:0000259" key="4">
    <source>
        <dbReference type="SMART" id="SM00892"/>
    </source>
</evidence>
<dbReference type="SUPFAM" id="SSF54060">
    <property type="entry name" value="His-Me finger endonucleases"/>
    <property type="match status" value="1"/>
</dbReference>
<evidence type="ECO:0000256" key="2">
    <source>
        <dbReference type="PIRSR" id="PIRSR640255-2"/>
    </source>
</evidence>
<dbReference type="InterPro" id="IPR001604">
    <property type="entry name" value="Endo_G_ENPP1-like_dom"/>
</dbReference>
<accession>A0A1H3XDN5</accession>
<dbReference type="InterPro" id="IPR044925">
    <property type="entry name" value="His-Me_finger_sf"/>
</dbReference>
<gene>
    <name evidence="5" type="ORF">SAMN05443550_101582</name>
</gene>
<feature type="binding site" evidence="2">
    <location>
        <position position="190"/>
    </location>
    <ligand>
        <name>Mg(2+)</name>
        <dbReference type="ChEBI" id="CHEBI:18420"/>
        <note>catalytic</note>
    </ligand>
</feature>
<dbReference type="SMART" id="SM00892">
    <property type="entry name" value="Endonuclease_NS"/>
    <property type="match status" value="1"/>
</dbReference>
<evidence type="ECO:0000313" key="5">
    <source>
        <dbReference type="EMBL" id="SDZ97449.1"/>
    </source>
</evidence>
<feature type="active site" description="Proton acceptor" evidence="1">
    <location>
        <position position="159"/>
    </location>
</feature>
<dbReference type="AlphaFoldDB" id="A0A1H3XDN5"/>
<name>A0A1H3XDN5_9SPHI</name>
<dbReference type="PANTHER" id="PTHR13966">
    <property type="entry name" value="ENDONUCLEASE RELATED"/>
    <property type="match status" value="1"/>
</dbReference>
<organism evidence="5 6">
    <name type="scientific">Pedobacter hartonius</name>
    <dbReference type="NCBI Taxonomy" id="425514"/>
    <lineage>
        <taxon>Bacteria</taxon>
        <taxon>Pseudomonadati</taxon>
        <taxon>Bacteroidota</taxon>
        <taxon>Sphingobacteriia</taxon>
        <taxon>Sphingobacteriales</taxon>
        <taxon>Sphingobacteriaceae</taxon>
        <taxon>Pedobacter</taxon>
    </lineage>
</organism>
<dbReference type="CDD" id="cd00091">
    <property type="entry name" value="NUC"/>
    <property type="match status" value="1"/>
</dbReference>
<dbReference type="GO" id="GO:0016787">
    <property type="term" value="F:hydrolase activity"/>
    <property type="evidence" value="ECO:0007669"/>
    <property type="project" value="InterPro"/>
</dbReference>
<evidence type="ECO:0000259" key="3">
    <source>
        <dbReference type="SMART" id="SM00477"/>
    </source>
</evidence>
<dbReference type="GO" id="GO:0004519">
    <property type="term" value="F:endonuclease activity"/>
    <property type="evidence" value="ECO:0007669"/>
    <property type="project" value="UniProtKB-KW"/>
</dbReference>
<dbReference type="InterPro" id="IPR020821">
    <property type="entry name" value="ENPP1-3/EXOG-like_nuc-like"/>
</dbReference>
<dbReference type="Proteomes" id="UP000198850">
    <property type="component" value="Unassembled WGS sequence"/>
</dbReference>
<dbReference type="PANTHER" id="PTHR13966:SF5">
    <property type="entry name" value="ENDONUCLEASE G, MITOCHONDRIAL"/>
    <property type="match status" value="1"/>
</dbReference>
<protein>
    <submittedName>
        <fullName evidence="5">Endonuclease G</fullName>
    </submittedName>
</protein>
<dbReference type="GO" id="GO:0046872">
    <property type="term" value="F:metal ion binding"/>
    <property type="evidence" value="ECO:0007669"/>
    <property type="project" value="UniProtKB-KW"/>
</dbReference>
<dbReference type="STRING" id="425514.SAMN05443550_101582"/>
<dbReference type="InterPro" id="IPR044929">
    <property type="entry name" value="DNA/RNA_non-sp_Endonuclease_sf"/>
</dbReference>
<keyword evidence="5" id="KW-0540">Nuclease</keyword>
<keyword evidence="5" id="KW-0378">Hydrolase</keyword>
<keyword evidence="5" id="KW-0255">Endonuclease</keyword>
<evidence type="ECO:0000313" key="6">
    <source>
        <dbReference type="Proteomes" id="UP000198850"/>
    </source>
</evidence>
<dbReference type="SMART" id="SM00477">
    <property type="entry name" value="NUC"/>
    <property type="match status" value="1"/>
</dbReference>